<accession>A0A7E6EGK2</accession>
<feature type="domain" description="RRM" evidence="4">
    <location>
        <begin position="79"/>
        <end position="158"/>
    </location>
</feature>
<proteinExistence type="predicted"/>
<dbReference type="Gene3D" id="3.30.70.330">
    <property type="match status" value="1"/>
</dbReference>
<dbReference type="KEGG" id="osn:115228006"/>
<evidence type="ECO:0000256" key="2">
    <source>
        <dbReference type="PROSITE-ProRule" id="PRU00176"/>
    </source>
</evidence>
<evidence type="ECO:0000313" key="5">
    <source>
        <dbReference type="Proteomes" id="UP000515154"/>
    </source>
</evidence>
<dbReference type="PANTHER" id="PTHR15481">
    <property type="entry name" value="RIBONUCLEIC ACID BINDING PROTEIN S1"/>
    <property type="match status" value="1"/>
</dbReference>
<evidence type="ECO:0000313" key="6">
    <source>
        <dbReference type="RefSeq" id="XP_036354696.1"/>
    </source>
</evidence>
<dbReference type="PROSITE" id="PS50102">
    <property type="entry name" value="RRM"/>
    <property type="match status" value="1"/>
</dbReference>
<dbReference type="GO" id="GO:0003723">
    <property type="term" value="F:RNA binding"/>
    <property type="evidence" value="ECO:0007669"/>
    <property type="project" value="UniProtKB-UniRule"/>
</dbReference>
<dbReference type="RefSeq" id="XP_036354696.1">
    <property type="nucleotide sequence ID" value="XM_036498803.1"/>
</dbReference>
<dbReference type="Proteomes" id="UP000515154">
    <property type="component" value="Unplaced"/>
</dbReference>
<dbReference type="GO" id="GO:0000398">
    <property type="term" value="P:mRNA splicing, via spliceosome"/>
    <property type="evidence" value="ECO:0007669"/>
    <property type="project" value="TreeGrafter"/>
</dbReference>
<evidence type="ECO:0000256" key="3">
    <source>
        <dbReference type="SAM" id="MobiDB-lite"/>
    </source>
</evidence>
<keyword evidence="1 2" id="KW-0694">RNA-binding</keyword>
<dbReference type="AlphaFoldDB" id="A0A7E6EGK2"/>
<dbReference type="GO" id="GO:0005654">
    <property type="term" value="C:nucleoplasm"/>
    <property type="evidence" value="ECO:0007669"/>
    <property type="project" value="TreeGrafter"/>
</dbReference>
<evidence type="ECO:0000259" key="4">
    <source>
        <dbReference type="PROSITE" id="PS50102"/>
    </source>
</evidence>
<dbReference type="GO" id="GO:0005737">
    <property type="term" value="C:cytoplasm"/>
    <property type="evidence" value="ECO:0007669"/>
    <property type="project" value="TreeGrafter"/>
</dbReference>
<protein>
    <submittedName>
        <fullName evidence="6">RNA-binding protein with serine-rich domain 1-like</fullName>
    </submittedName>
</protein>
<dbReference type="GO" id="GO:0061574">
    <property type="term" value="C:ASAP complex"/>
    <property type="evidence" value="ECO:0007669"/>
    <property type="project" value="TreeGrafter"/>
</dbReference>
<sequence>MVVKNSQRRDSSSRSCSRSSSPSSGSSISSSSGSSRSSSPGAKAAIAAVKNSPRQPTKTERKARQSPIKRERTPPMRPLKVYVSGLTQNVNKLHIGEIFGTCGAILSTVMPVDPIHPEFSRGYAYVTFETPESAEAAVKMLNRGQIDGQNISVSLMQNTRTARRSPVHYRRPMSPVRRYRSPARRRYSPHRRNRARVGGSRSSSR</sequence>
<dbReference type="SUPFAM" id="SSF54928">
    <property type="entry name" value="RNA-binding domain, RBD"/>
    <property type="match status" value="1"/>
</dbReference>
<dbReference type="InterPro" id="IPR000504">
    <property type="entry name" value="RRM_dom"/>
</dbReference>
<dbReference type="PANTHER" id="PTHR15481:SF0">
    <property type="entry name" value="LD23870P-RELATED"/>
    <property type="match status" value="1"/>
</dbReference>
<feature type="compositionally biased region" description="Basic and acidic residues" evidence="3">
    <location>
        <begin position="57"/>
        <end position="74"/>
    </location>
</feature>
<dbReference type="InterPro" id="IPR012677">
    <property type="entry name" value="Nucleotide-bd_a/b_plait_sf"/>
</dbReference>
<name>A0A7E6EGK2_9MOLL</name>
<dbReference type="InterPro" id="IPR035979">
    <property type="entry name" value="RBD_domain_sf"/>
</dbReference>
<evidence type="ECO:0000256" key="1">
    <source>
        <dbReference type="ARBA" id="ARBA00022884"/>
    </source>
</evidence>
<feature type="compositionally biased region" description="Low complexity" evidence="3">
    <location>
        <begin position="196"/>
        <end position="205"/>
    </location>
</feature>
<keyword evidence="5" id="KW-1185">Reference proteome</keyword>
<gene>
    <name evidence="6" type="primary">LOC115228006</name>
</gene>
<organism evidence="5 6">
    <name type="scientific">Octopus sinensis</name>
    <name type="common">East Asian common octopus</name>
    <dbReference type="NCBI Taxonomy" id="2607531"/>
    <lineage>
        <taxon>Eukaryota</taxon>
        <taxon>Metazoa</taxon>
        <taxon>Spiralia</taxon>
        <taxon>Lophotrochozoa</taxon>
        <taxon>Mollusca</taxon>
        <taxon>Cephalopoda</taxon>
        <taxon>Coleoidea</taxon>
        <taxon>Octopodiformes</taxon>
        <taxon>Octopoda</taxon>
        <taxon>Incirrata</taxon>
        <taxon>Octopodidae</taxon>
        <taxon>Octopus</taxon>
    </lineage>
</organism>
<feature type="region of interest" description="Disordered" evidence="3">
    <location>
        <begin position="159"/>
        <end position="205"/>
    </location>
</feature>
<feature type="region of interest" description="Disordered" evidence="3">
    <location>
        <begin position="1"/>
        <end position="76"/>
    </location>
</feature>
<feature type="compositionally biased region" description="Basic residues" evidence="3">
    <location>
        <begin position="161"/>
        <end position="195"/>
    </location>
</feature>
<dbReference type="SMART" id="SM00360">
    <property type="entry name" value="RRM"/>
    <property type="match status" value="1"/>
</dbReference>
<feature type="compositionally biased region" description="Low complexity" evidence="3">
    <location>
        <begin position="13"/>
        <end position="39"/>
    </location>
</feature>
<reference evidence="6" key="1">
    <citation type="submission" date="2025-08" db="UniProtKB">
        <authorList>
            <consortium name="RefSeq"/>
        </authorList>
    </citation>
    <scope>IDENTIFICATION</scope>
</reference>
<dbReference type="Pfam" id="PF00076">
    <property type="entry name" value="RRM_1"/>
    <property type="match status" value="1"/>
</dbReference>